<dbReference type="Pfam" id="PF22600">
    <property type="entry name" value="MTPAP-like_central"/>
    <property type="match status" value="1"/>
</dbReference>
<dbReference type="GO" id="GO:0046872">
    <property type="term" value="F:metal ion binding"/>
    <property type="evidence" value="ECO:0007669"/>
    <property type="project" value="UniProtKB-KW"/>
</dbReference>
<dbReference type="OrthoDB" id="273917at2759"/>
<dbReference type="PANTHER" id="PTHR23092">
    <property type="entry name" value="POLY(A) RNA POLYMERASE"/>
    <property type="match status" value="1"/>
</dbReference>
<dbReference type="InterPro" id="IPR045862">
    <property type="entry name" value="Trf4-like"/>
</dbReference>
<dbReference type="GO" id="GO:1990817">
    <property type="term" value="F:poly(A) RNA polymerase activity"/>
    <property type="evidence" value="ECO:0007669"/>
    <property type="project" value="UniProtKB-EC"/>
</dbReference>
<feature type="compositionally biased region" description="Polar residues" evidence="7">
    <location>
        <begin position="554"/>
        <end position="572"/>
    </location>
</feature>
<comment type="caution">
    <text evidence="10">The sequence shown here is derived from an EMBL/GenBank/DDBJ whole genome shotgun (WGS) entry which is preliminary data.</text>
</comment>
<evidence type="ECO:0000313" key="10">
    <source>
        <dbReference type="EMBL" id="KAJ6650119.1"/>
    </source>
</evidence>
<feature type="compositionally biased region" description="Polar residues" evidence="7">
    <location>
        <begin position="57"/>
        <end position="68"/>
    </location>
</feature>
<dbReference type="EMBL" id="WJQU01000001">
    <property type="protein sequence ID" value="KAJ6650119.1"/>
    <property type="molecule type" value="Genomic_DNA"/>
</dbReference>
<comment type="cofactor">
    <cofactor evidence="1">
        <name>Mn(2+)</name>
        <dbReference type="ChEBI" id="CHEBI:29035"/>
    </cofactor>
</comment>
<feature type="region of interest" description="Disordered" evidence="7">
    <location>
        <begin position="436"/>
        <end position="491"/>
    </location>
</feature>
<keyword evidence="5" id="KW-0479">Metal-binding</keyword>
<dbReference type="EC" id="2.7.7.19" evidence="3"/>
<protein>
    <recommendedName>
        <fullName evidence="3">polynucleotide adenylyltransferase</fullName>
        <ecNumber evidence="3">2.7.7.19</ecNumber>
    </recommendedName>
</protein>
<organism evidence="10 11">
    <name type="scientific">Pseudolycoriella hygida</name>
    <dbReference type="NCBI Taxonomy" id="35572"/>
    <lineage>
        <taxon>Eukaryota</taxon>
        <taxon>Metazoa</taxon>
        <taxon>Ecdysozoa</taxon>
        <taxon>Arthropoda</taxon>
        <taxon>Hexapoda</taxon>
        <taxon>Insecta</taxon>
        <taxon>Pterygota</taxon>
        <taxon>Neoptera</taxon>
        <taxon>Endopterygota</taxon>
        <taxon>Diptera</taxon>
        <taxon>Nematocera</taxon>
        <taxon>Sciaroidea</taxon>
        <taxon>Sciaridae</taxon>
        <taxon>Pseudolycoriella</taxon>
    </lineage>
</organism>
<dbReference type="Gene3D" id="3.30.460.10">
    <property type="entry name" value="Beta Polymerase, domain 2"/>
    <property type="match status" value="1"/>
</dbReference>
<sequence length="647" mass="72751">MDPAIAWFQEEQRGPAKRAWLAIWETIQEMDQTQAVSGVDSNNGKTGKEMSILVDNNSSGQTERTYYNPSRRKAGSTLDSNRASTYNMNRNEQKLTGIHGGCPWRPLNFTYGRGVLGLHTEIEQFYAHMIPTPTEHALRVQVVSRIEQVVLSLWSNARVEVFGSFRTGLYLPTSDIDLVVLGNWEKLPLRTLENELVAHGIAEPLSVRVLDKASVPIIKLTDRESQVKVDISFNMQSGVQSAELIKDYKRKYPVLSKLVLVLKQFLLQRDLNEVFTGGISSYSLILMCISFLQLHQRQNFDNANLGVLLLEFVELYGKKFNYMKTGISIKMGGRYIPKEELQRDMVDGHRPSLLCIEDPLTPGNDIGRSSYGALQVKQAFEYAFIVLIKAVSPLVNDRMSDCNRQSILGRVIRVTDEVIEYRKWVKKEFESRLTKNISPSSNVQPGLRRKGSVSSLDSAEESMDSDGCDESRDVSPSIDLRQSENRIPNHMDRVTMTPEVVVVDDDDDDDNVEVVSYQHVRKVVEPRPLNPPVPHVKHQTQPIYTAPRMGDRSSPLTNRNLNNDSAQYSRQNTKNRRNSGLGGYASFTSKEDSPSNGYYEKAKDGTNKKKSIKRKKTSQSDRKSNVSANGSSSGSSSSMGLKEGVSR</sequence>
<evidence type="ECO:0000256" key="3">
    <source>
        <dbReference type="ARBA" id="ARBA00012388"/>
    </source>
</evidence>
<keyword evidence="6" id="KW-0460">Magnesium</keyword>
<dbReference type="InterPro" id="IPR043519">
    <property type="entry name" value="NT_sf"/>
</dbReference>
<dbReference type="GO" id="GO:0031499">
    <property type="term" value="C:TRAMP complex"/>
    <property type="evidence" value="ECO:0007669"/>
    <property type="project" value="TreeGrafter"/>
</dbReference>
<feature type="domain" description="PAP-associated" evidence="8">
    <location>
        <begin position="304"/>
        <end position="364"/>
    </location>
</feature>
<comment type="similarity">
    <text evidence="2">Belongs to the DNA polymerase type-B-like family.</text>
</comment>
<dbReference type="AlphaFoldDB" id="A0A9Q0NHX5"/>
<dbReference type="GO" id="GO:0043634">
    <property type="term" value="P:polyadenylation-dependent ncRNA catabolic process"/>
    <property type="evidence" value="ECO:0007669"/>
    <property type="project" value="TreeGrafter"/>
</dbReference>
<feature type="compositionally biased region" description="Basic residues" evidence="7">
    <location>
        <begin position="608"/>
        <end position="617"/>
    </location>
</feature>
<keyword evidence="11" id="KW-1185">Reference proteome</keyword>
<accession>A0A9Q0NHX5</accession>
<dbReference type="CDD" id="cd05402">
    <property type="entry name" value="NT_PAP_TUTase"/>
    <property type="match status" value="1"/>
</dbReference>
<evidence type="ECO:0000256" key="2">
    <source>
        <dbReference type="ARBA" id="ARBA00008593"/>
    </source>
</evidence>
<evidence type="ECO:0000256" key="4">
    <source>
        <dbReference type="ARBA" id="ARBA00022679"/>
    </source>
</evidence>
<evidence type="ECO:0000256" key="1">
    <source>
        <dbReference type="ARBA" id="ARBA00001936"/>
    </source>
</evidence>
<feature type="compositionally biased region" description="Basic and acidic residues" evidence="7">
    <location>
        <begin position="481"/>
        <end position="491"/>
    </location>
</feature>
<name>A0A9Q0NHX5_9DIPT</name>
<dbReference type="InterPro" id="IPR054708">
    <property type="entry name" value="MTPAP-like_central"/>
</dbReference>
<evidence type="ECO:0000256" key="7">
    <source>
        <dbReference type="SAM" id="MobiDB-lite"/>
    </source>
</evidence>
<evidence type="ECO:0000313" key="11">
    <source>
        <dbReference type="Proteomes" id="UP001151699"/>
    </source>
</evidence>
<dbReference type="InterPro" id="IPR002058">
    <property type="entry name" value="PAP_assoc"/>
</dbReference>
<dbReference type="Pfam" id="PF03828">
    <property type="entry name" value="PAP_assoc"/>
    <property type="match status" value="1"/>
</dbReference>
<dbReference type="FunFam" id="3.30.460.10:FF:000006">
    <property type="entry name" value="non-canonical poly(A) RNA polymerase PAPD5"/>
    <property type="match status" value="1"/>
</dbReference>
<dbReference type="GO" id="GO:0003729">
    <property type="term" value="F:mRNA binding"/>
    <property type="evidence" value="ECO:0007669"/>
    <property type="project" value="TreeGrafter"/>
</dbReference>
<reference evidence="10" key="1">
    <citation type="submission" date="2022-07" db="EMBL/GenBank/DDBJ databases">
        <authorList>
            <person name="Trinca V."/>
            <person name="Uliana J.V.C."/>
            <person name="Torres T.T."/>
            <person name="Ward R.J."/>
            <person name="Monesi N."/>
        </authorList>
    </citation>
    <scope>NUCLEOTIDE SEQUENCE</scope>
    <source>
        <strain evidence="10">HSMRA1968</strain>
        <tissue evidence="10">Whole embryos</tissue>
    </source>
</reference>
<proteinExistence type="inferred from homology"/>
<dbReference type="Gene3D" id="1.10.1410.10">
    <property type="match status" value="1"/>
</dbReference>
<dbReference type="PANTHER" id="PTHR23092:SF15">
    <property type="entry name" value="INACTIVE NON-CANONICAL POLY(A) RNA POLYMERASE PROTEIN TRF4-2-RELATED"/>
    <property type="match status" value="1"/>
</dbReference>
<feature type="compositionally biased region" description="Acidic residues" evidence="7">
    <location>
        <begin position="458"/>
        <end position="468"/>
    </location>
</feature>
<evidence type="ECO:0000259" key="9">
    <source>
        <dbReference type="Pfam" id="PF22600"/>
    </source>
</evidence>
<gene>
    <name evidence="10" type="primary">Trf4-1_2</name>
    <name evidence="10" type="ORF">Bhyg_05363</name>
</gene>
<evidence type="ECO:0000259" key="8">
    <source>
        <dbReference type="Pfam" id="PF03828"/>
    </source>
</evidence>
<feature type="compositionally biased region" description="Low complexity" evidence="7">
    <location>
        <begin position="625"/>
        <end position="638"/>
    </location>
</feature>
<dbReference type="Proteomes" id="UP001151699">
    <property type="component" value="Chromosome A"/>
</dbReference>
<feature type="region of interest" description="Disordered" evidence="7">
    <location>
        <begin position="523"/>
        <end position="647"/>
    </location>
</feature>
<feature type="domain" description="Poly(A) RNA polymerase mitochondrial-like central palm" evidence="9">
    <location>
        <begin position="118"/>
        <end position="249"/>
    </location>
</feature>
<dbReference type="SUPFAM" id="SSF81301">
    <property type="entry name" value="Nucleotidyltransferase"/>
    <property type="match status" value="1"/>
</dbReference>
<feature type="region of interest" description="Disordered" evidence="7">
    <location>
        <begin position="57"/>
        <end position="82"/>
    </location>
</feature>
<dbReference type="SUPFAM" id="SSF81631">
    <property type="entry name" value="PAP/OAS1 substrate-binding domain"/>
    <property type="match status" value="1"/>
</dbReference>
<dbReference type="GO" id="GO:0031123">
    <property type="term" value="P:RNA 3'-end processing"/>
    <property type="evidence" value="ECO:0007669"/>
    <property type="project" value="TreeGrafter"/>
</dbReference>
<dbReference type="GO" id="GO:0005730">
    <property type="term" value="C:nucleolus"/>
    <property type="evidence" value="ECO:0007669"/>
    <property type="project" value="TreeGrafter"/>
</dbReference>
<evidence type="ECO:0000256" key="5">
    <source>
        <dbReference type="ARBA" id="ARBA00022723"/>
    </source>
</evidence>
<evidence type="ECO:0000256" key="6">
    <source>
        <dbReference type="ARBA" id="ARBA00022842"/>
    </source>
</evidence>
<keyword evidence="4" id="KW-0808">Transferase</keyword>
<dbReference type="FunFam" id="1.10.1410.10:FF:000003">
    <property type="entry name" value="non-canonical poly(A) RNA polymerase PAPD7"/>
    <property type="match status" value="1"/>
</dbReference>